<protein>
    <recommendedName>
        <fullName evidence="2">PGG domain-containing protein</fullName>
    </recommendedName>
</protein>
<dbReference type="Proteomes" id="UP001054252">
    <property type="component" value="Unassembled WGS sequence"/>
</dbReference>
<keyword evidence="4" id="KW-1185">Reference proteome</keyword>
<evidence type="ECO:0000313" key="3">
    <source>
        <dbReference type="EMBL" id="GKV38862.1"/>
    </source>
</evidence>
<evidence type="ECO:0000313" key="4">
    <source>
        <dbReference type="Proteomes" id="UP001054252"/>
    </source>
</evidence>
<evidence type="ECO:0000259" key="2">
    <source>
        <dbReference type="Pfam" id="PF13962"/>
    </source>
</evidence>
<dbReference type="GO" id="GO:0016020">
    <property type="term" value="C:membrane"/>
    <property type="evidence" value="ECO:0007669"/>
    <property type="project" value="TreeGrafter"/>
</dbReference>
<feature type="transmembrane region" description="Helical" evidence="1">
    <location>
        <begin position="479"/>
        <end position="502"/>
    </location>
</feature>
<dbReference type="PANTHER" id="PTHR24177:SF329">
    <property type="entry name" value="ANKYRIN REPEAT PROTEIN"/>
    <property type="match status" value="1"/>
</dbReference>
<gene>
    <name evidence="3" type="ORF">SLEP1_g46722</name>
</gene>
<evidence type="ECO:0000256" key="1">
    <source>
        <dbReference type="SAM" id="Phobius"/>
    </source>
</evidence>
<proteinExistence type="predicted"/>
<reference evidence="3 4" key="1">
    <citation type="journal article" date="2021" name="Commun. Biol.">
        <title>The genome of Shorea leprosula (Dipterocarpaceae) highlights the ecological relevance of drought in aseasonal tropical rainforests.</title>
        <authorList>
            <person name="Ng K.K.S."/>
            <person name="Kobayashi M.J."/>
            <person name="Fawcett J.A."/>
            <person name="Hatakeyama M."/>
            <person name="Paape T."/>
            <person name="Ng C.H."/>
            <person name="Ang C.C."/>
            <person name="Tnah L.H."/>
            <person name="Lee C.T."/>
            <person name="Nishiyama T."/>
            <person name="Sese J."/>
            <person name="O'Brien M.J."/>
            <person name="Copetti D."/>
            <person name="Mohd Noor M.I."/>
            <person name="Ong R.C."/>
            <person name="Putra M."/>
            <person name="Sireger I.Z."/>
            <person name="Indrioko S."/>
            <person name="Kosugi Y."/>
            <person name="Izuno A."/>
            <person name="Isagi Y."/>
            <person name="Lee S.L."/>
            <person name="Shimizu K.K."/>
        </authorList>
    </citation>
    <scope>NUCLEOTIDE SEQUENCE [LARGE SCALE GENOMIC DNA]</scope>
    <source>
        <strain evidence="3">214</strain>
    </source>
</reference>
<dbReference type="EMBL" id="BPVZ01000131">
    <property type="protein sequence ID" value="GKV38862.1"/>
    <property type="molecule type" value="Genomic_DNA"/>
</dbReference>
<keyword evidence="1" id="KW-0472">Membrane</keyword>
<feature type="domain" description="PGG" evidence="2">
    <location>
        <begin position="345"/>
        <end position="457"/>
    </location>
</feature>
<feature type="transmembrane region" description="Helical" evidence="1">
    <location>
        <begin position="135"/>
        <end position="155"/>
    </location>
</feature>
<feature type="transmembrane region" description="Helical" evidence="1">
    <location>
        <begin position="432"/>
        <end position="459"/>
    </location>
</feature>
<accession>A0AAV5LQV4</accession>
<feature type="transmembrane region" description="Helical" evidence="1">
    <location>
        <begin position="107"/>
        <end position="129"/>
    </location>
</feature>
<keyword evidence="1" id="KW-0812">Transmembrane</keyword>
<dbReference type="InterPro" id="IPR026961">
    <property type="entry name" value="PGG_dom"/>
</dbReference>
<sequence>MLSSSIEIVIQGIIVKAHVIKEDKHRSCVAKMRDIFQPFTEVIQQRFRSCAETLQLTDQEIRYRMQQTVQETEETNLENQQTIQEIGQTNQETNGDVQELSFIGKCAFLLVIVSTIIMGCPLEISFFLIGLAVRITLSVLLILGKLILVALRLLVSMLSRILAKNIYAGKLMDNYACEVICLICQPLSKLDQNLFVQSRAVEAIFQAIQNDIPVIVKEITKANKNILWRSSNLEDLRKIFACAVAHRQEEVARLLYEFAKKDTNMGITMDKDGNTILHLAAKLAPPYQLGCISGSAFQLQSELRWFKGVGEIVPRSYHKHKNKKRETPLEVFVREHQDLLKEAEEWGKKTAESSTVVGALIITIMFAVAFTVPGGNDQSTGFPILSHKTPIPFMIFMVSDALSLFAASSSVIIFLGILTAHHAAEDYRKYSLVINGLAYLFISIATMTIAFCAALFITLQGRLVVVIPITLVAGIPIKWFVQLQFPLLVDIFCLTLGPNIFGRREASWMSRRTADMIALWLRGYRRFK</sequence>
<dbReference type="Pfam" id="PF13962">
    <property type="entry name" value="PGG"/>
    <property type="match status" value="1"/>
</dbReference>
<feature type="transmembrane region" description="Helical" evidence="1">
    <location>
        <begin position="393"/>
        <end position="420"/>
    </location>
</feature>
<dbReference type="InterPro" id="IPR036770">
    <property type="entry name" value="Ankyrin_rpt-contain_sf"/>
</dbReference>
<dbReference type="AlphaFoldDB" id="A0AAV5LQV4"/>
<feature type="transmembrane region" description="Helical" evidence="1">
    <location>
        <begin position="355"/>
        <end position="373"/>
    </location>
</feature>
<organism evidence="3 4">
    <name type="scientific">Rubroshorea leprosula</name>
    <dbReference type="NCBI Taxonomy" id="152421"/>
    <lineage>
        <taxon>Eukaryota</taxon>
        <taxon>Viridiplantae</taxon>
        <taxon>Streptophyta</taxon>
        <taxon>Embryophyta</taxon>
        <taxon>Tracheophyta</taxon>
        <taxon>Spermatophyta</taxon>
        <taxon>Magnoliopsida</taxon>
        <taxon>eudicotyledons</taxon>
        <taxon>Gunneridae</taxon>
        <taxon>Pentapetalae</taxon>
        <taxon>rosids</taxon>
        <taxon>malvids</taxon>
        <taxon>Malvales</taxon>
        <taxon>Dipterocarpaceae</taxon>
        <taxon>Rubroshorea</taxon>
    </lineage>
</organism>
<name>A0AAV5LQV4_9ROSI</name>
<comment type="caution">
    <text evidence="3">The sequence shown here is derived from an EMBL/GenBank/DDBJ whole genome shotgun (WGS) entry which is preliminary data.</text>
</comment>
<dbReference type="Gene3D" id="1.25.40.20">
    <property type="entry name" value="Ankyrin repeat-containing domain"/>
    <property type="match status" value="1"/>
</dbReference>
<keyword evidence="1" id="KW-1133">Transmembrane helix</keyword>
<dbReference type="PANTHER" id="PTHR24177">
    <property type="entry name" value="CASKIN"/>
    <property type="match status" value="1"/>
</dbReference>